<organism evidence="1">
    <name type="scientific">viral metagenome</name>
    <dbReference type="NCBI Taxonomy" id="1070528"/>
    <lineage>
        <taxon>unclassified sequences</taxon>
        <taxon>metagenomes</taxon>
        <taxon>organismal metagenomes</taxon>
    </lineage>
</organism>
<gene>
    <name evidence="1" type="ORF">MM415B02220_0003</name>
</gene>
<dbReference type="AlphaFoldDB" id="A0A6M3KTP3"/>
<sequence length="79" mass="9020">MELQPGEKGIKELFVGKCWDYLNDNFHKFTETNKIKIALEITKKNMPTEFKGNFTFNNMPTATVNGQPLEINVGDTHTT</sequence>
<reference evidence="1" key="1">
    <citation type="submission" date="2020-03" db="EMBL/GenBank/DDBJ databases">
        <title>The deep terrestrial virosphere.</title>
        <authorList>
            <person name="Holmfeldt K."/>
            <person name="Nilsson E."/>
            <person name="Simone D."/>
            <person name="Lopez-Fernandez M."/>
            <person name="Wu X."/>
            <person name="de Brujin I."/>
            <person name="Lundin D."/>
            <person name="Andersson A."/>
            <person name="Bertilsson S."/>
            <person name="Dopson M."/>
        </authorList>
    </citation>
    <scope>NUCLEOTIDE SEQUENCE</scope>
    <source>
        <strain evidence="1">MM415B02220</strain>
    </source>
</reference>
<name>A0A6M3KTP3_9ZZZZ</name>
<evidence type="ECO:0000313" key="1">
    <source>
        <dbReference type="EMBL" id="QJA85447.1"/>
    </source>
</evidence>
<protein>
    <submittedName>
        <fullName evidence="1">Uncharacterized protein</fullName>
    </submittedName>
</protein>
<proteinExistence type="predicted"/>
<dbReference type="EMBL" id="MT142575">
    <property type="protein sequence ID" value="QJA85447.1"/>
    <property type="molecule type" value="Genomic_DNA"/>
</dbReference>
<accession>A0A6M3KTP3</accession>